<keyword evidence="1" id="KW-1133">Transmembrane helix</keyword>
<feature type="transmembrane region" description="Helical" evidence="1">
    <location>
        <begin position="302"/>
        <end position="321"/>
    </location>
</feature>
<organism evidence="3 4">
    <name type="scientific">Roseovarius pacificus</name>
    <dbReference type="NCBI Taxonomy" id="337701"/>
    <lineage>
        <taxon>Bacteria</taxon>
        <taxon>Pseudomonadati</taxon>
        <taxon>Pseudomonadota</taxon>
        <taxon>Alphaproteobacteria</taxon>
        <taxon>Rhodobacterales</taxon>
        <taxon>Roseobacteraceae</taxon>
        <taxon>Roseovarius</taxon>
    </lineage>
</organism>
<protein>
    <submittedName>
        <fullName evidence="3">PAP2 superfamily protein</fullName>
    </submittedName>
</protein>
<sequence length="350" mass="38818">MELQVNIATAWQGVVVRAFWLNRVLLGLAVLHFLAAFAVSRFLGQPFYSAMVPLLLTLFKSMVPVFILMLGIGRLTWIATVIRPAYPLRRLFTDIKSILLDAERLLSGIIALVIIGFVVGTASFLKDMIPLIRPFSWDPAFAQLDRVLHGGQDVWRLLAPVLATPFVTSALNAAYHAWLPILYFLVFIAAFGRTDAPGHRMFLLSMVMAWIVAANLLATTFSSVGPVYYAAFGFGDTFKQQMQMLHSLNEISPVWALRVQDMLLDGYQTGGSVRGISAMPSMHVTTATLMAFYGFTLSRPVGWALTAFAVTIFLGSVHLAWHYAVDGYLAIALAAIFWRLSRRLVIRDTA</sequence>
<keyword evidence="1" id="KW-0812">Transmembrane</keyword>
<dbReference type="InterPro" id="IPR026841">
    <property type="entry name" value="Aur1/Ipt1"/>
</dbReference>
<evidence type="ECO:0000259" key="2">
    <source>
        <dbReference type="Pfam" id="PF14378"/>
    </source>
</evidence>
<accession>A0A1M6YDT8</accession>
<evidence type="ECO:0000256" key="1">
    <source>
        <dbReference type="SAM" id="Phobius"/>
    </source>
</evidence>
<feature type="transmembrane region" description="Helical" evidence="1">
    <location>
        <begin position="24"/>
        <end position="43"/>
    </location>
</feature>
<feature type="transmembrane region" description="Helical" evidence="1">
    <location>
        <begin position="63"/>
        <end position="85"/>
    </location>
</feature>
<feature type="domain" description="Inositolphosphotransferase Aur1/Ipt1" evidence="2">
    <location>
        <begin position="142"/>
        <end position="337"/>
    </location>
</feature>
<dbReference type="EMBL" id="FRBR01000001">
    <property type="protein sequence ID" value="SHL16461.1"/>
    <property type="molecule type" value="Genomic_DNA"/>
</dbReference>
<keyword evidence="1" id="KW-0472">Membrane</keyword>
<dbReference type="Pfam" id="PF14378">
    <property type="entry name" value="PAP2_3"/>
    <property type="match status" value="1"/>
</dbReference>
<reference evidence="3 4" key="1">
    <citation type="submission" date="2016-11" db="EMBL/GenBank/DDBJ databases">
        <authorList>
            <person name="Jaros S."/>
            <person name="Januszkiewicz K."/>
            <person name="Wedrychowicz H."/>
        </authorList>
    </citation>
    <scope>NUCLEOTIDE SEQUENCE [LARGE SCALE GENOMIC DNA]</scope>
    <source>
        <strain evidence="3 4">DSM 29589</strain>
    </source>
</reference>
<dbReference type="AlphaFoldDB" id="A0A1M6YDT8"/>
<feature type="transmembrane region" description="Helical" evidence="1">
    <location>
        <begin position="327"/>
        <end position="345"/>
    </location>
</feature>
<feature type="transmembrane region" description="Helical" evidence="1">
    <location>
        <begin position="173"/>
        <end position="191"/>
    </location>
</feature>
<keyword evidence="4" id="KW-1185">Reference proteome</keyword>
<dbReference type="Proteomes" id="UP000183974">
    <property type="component" value="Unassembled WGS sequence"/>
</dbReference>
<feature type="transmembrane region" description="Helical" evidence="1">
    <location>
        <begin position="203"/>
        <end position="229"/>
    </location>
</feature>
<dbReference type="GO" id="GO:0016020">
    <property type="term" value="C:membrane"/>
    <property type="evidence" value="ECO:0007669"/>
    <property type="project" value="UniProtKB-SubCell"/>
</dbReference>
<evidence type="ECO:0000313" key="3">
    <source>
        <dbReference type="EMBL" id="SHL16461.1"/>
    </source>
</evidence>
<proteinExistence type="predicted"/>
<dbReference type="STRING" id="337701.SAMN05444398_101819"/>
<dbReference type="RefSeq" id="WP_073032989.1">
    <property type="nucleotide sequence ID" value="NZ_BMLR01000001.1"/>
</dbReference>
<gene>
    <name evidence="3" type="ORF">SAMN05444398_101819</name>
</gene>
<name>A0A1M6YDT8_9RHOB</name>
<evidence type="ECO:0000313" key="4">
    <source>
        <dbReference type="Proteomes" id="UP000183974"/>
    </source>
</evidence>
<feature type="transmembrane region" description="Helical" evidence="1">
    <location>
        <begin position="105"/>
        <end position="125"/>
    </location>
</feature>